<dbReference type="EMBL" id="LAPZ01000002">
    <property type="protein sequence ID" value="OSY89001.1"/>
    <property type="molecule type" value="Genomic_DNA"/>
</dbReference>
<dbReference type="Pfam" id="PF04945">
    <property type="entry name" value="YHS"/>
    <property type="match status" value="1"/>
</dbReference>
<dbReference type="RefSeq" id="WP_086029820.1">
    <property type="nucleotide sequence ID" value="NZ_LAPZ01000002.1"/>
</dbReference>
<evidence type="ECO:0000313" key="4">
    <source>
        <dbReference type="Proteomes" id="UP000194221"/>
    </source>
</evidence>
<protein>
    <recommendedName>
        <fullName evidence="2">YHS domain-containing protein</fullName>
    </recommendedName>
</protein>
<dbReference type="InterPro" id="IPR007029">
    <property type="entry name" value="YHS_dom"/>
</dbReference>
<proteinExistence type="predicted"/>
<dbReference type="Proteomes" id="UP000194221">
    <property type="component" value="Unassembled WGS sequence"/>
</dbReference>
<gene>
    <name evidence="3" type="ORF">WH52_04910</name>
</gene>
<evidence type="ECO:0000256" key="1">
    <source>
        <dbReference type="SAM" id="SignalP"/>
    </source>
</evidence>
<sequence length="152" mass="17862">MKYFTLLSFLFFSVFLNAQKTDYNTKKGYVAEGYDVVSYFNNTKPLEGKKKFTANYDGAKFKFSSQENLNLFNENPTKYVPQYGGYCAYAVAEKKKKMYIDAEVYEIRDGKLYLFYSSWIGSKLGDWQEGDVKKRQEKGDKNWEILKHKKSE</sequence>
<dbReference type="NCBIfam" id="NF041384">
    <property type="entry name" value="YHS_seleno_dom"/>
    <property type="match status" value="1"/>
</dbReference>
<feature type="signal peptide" evidence="1">
    <location>
        <begin position="1"/>
        <end position="18"/>
    </location>
</feature>
<accession>A0A1Y2PG64</accession>
<organism evidence="3 4">
    <name type="scientific">Tenacibaculum holothuriorum</name>
    <dbReference type="NCBI Taxonomy" id="1635173"/>
    <lineage>
        <taxon>Bacteria</taxon>
        <taxon>Pseudomonadati</taxon>
        <taxon>Bacteroidota</taxon>
        <taxon>Flavobacteriia</taxon>
        <taxon>Flavobacteriales</taxon>
        <taxon>Flavobacteriaceae</taxon>
        <taxon>Tenacibaculum</taxon>
    </lineage>
</organism>
<feature type="domain" description="YHS" evidence="2">
    <location>
        <begin position="37"/>
        <end position="83"/>
    </location>
</feature>
<dbReference type="STRING" id="1635173.WH52_04910"/>
<keyword evidence="1" id="KW-0732">Signal</keyword>
<dbReference type="InParanoid" id="A0A1Y2PG64"/>
<comment type="caution">
    <text evidence="3">The sequence shown here is derived from an EMBL/GenBank/DDBJ whole genome shotgun (WGS) entry which is preliminary data.</text>
</comment>
<evidence type="ECO:0000259" key="2">
    <source>
        <dbReference type="Pfam" id="PF04945"/>
    </source>
</evidence>
<name>A0A1Y2PG64_9FLAO</name>
<dbReference type="AlphaFoldDB" id="A0A1Y2PG64"/>
<feature type="chain" id="PRO_5013368018" description="YHS domain-containing protein" evidence="1">
    <location>
        <begin position="19"/>
        <end position="152"/>
    </location>
</feature>
<reference evidence="3 4" key="1">
    <citation type="submission" date="2015-03" db="EMBL/GenBank/DDBJ databases">
        <title>Genome sequence of Tenacibaculum sp. S2-2, isolated from intestinal microbiota of sea cucumber, Apostichopus japonicas.</title>
        <authorList>
            <person name="Shao Z."/>
            <person name="Wang L."/>
            <person name="Li X."/>
        </authorList>
    </citation>
    <scope>NUCLEOTIDE SEQUENCE [LARGE SCALE GENOMIC DNA]</scope>
    <source>
        <strain evidence="3 4">S2-2</strain>
    </source>
</reference>
<dbReference type="OrthoDB" id="344729at2"/>
<evidence type="ECO:0000313" key="3">
    <source>
        <dbReference type="EMBL" id="OSY89001.1"/>
    </source>
</evidence>
<keyword evidence="4" id="KW-1185">Reference proteome</keyword>